<dbReference type="Pfam" id="PF01103">
    <property type="entry name" value="Omp85"/>
    <property type="match status" value="1"/>
</dbReference>
<dbReference type="Proteomes" id="UP000184498">
    <property type="component" value="Unassembled WGS sequence"/>
</dbReference>
<evidence type="ECO:0000256" key="2">
    <source>
        <dbReference type="ARBA" id="ARBA00023136"/>
    </source>
</evidence>
<proteinExistence type="predicted"/>
<dbReference type="STRING" id="216903.SAMN05444371_1620"/>
<sequence length="366" mass="42051">MSSKRCLIYIPPEPRDTTDKPFSFSVLPLTTDVPGGGRALVTTVTGSFYLGSRKNTNLSEVWFVPYFDFEGRYGLPVRSYIWLDRNKWALRGDMRILKYPEYTYGLGKLKTDDDKLLVDRSYLRVYQQIFRQVSPGLLLGVGYHLDVNSKIKTNSQDPTLTQFSGYNYGTTNGTTSTSSGISFDLLYDTRGSSINASKGSYLNITYRMNPEFMGSDRYWHSLYVDAKKYYRLTKSPERQNLIALWSYYWTTFNSNAPYFDLPSIGWDDFNTSGRGFQQSRFRAKSLFYLEAEYRKDITRDGLLGFTLFSNLNSTEDYKNPLFSKWSLGVGGGLRIKVDKLSGTNISLDYGFSRGYHGFYITLGEYF</sequence>
<accession>A0A1M6R0X7</accession>
<keyword evidence="5" id="KW-1185">Reference proteome</keyword>
<evidence type="ECO:0000313" key="5">
    <source>
        <dbReference type="Proteomes" id="UP000184498"/>
    </source>
</evidence>
<reference evidence="5" key="1">
    <citation type="submission" date="2016-11" db="EMBL/GenBank/DDBJ databases">
        <authorList>
            <person name="Varghese N."/>
            <person name="Submissions S."/>
        </authorList>
    </citation>
    <scope>NUCLEOTIDE SEQUENCE [LARGE SCALE GENOMIC DNA]</scope>
    <source>
        <strain evidence="5">DSM 18016</strain>
    </source>
</reference>
<evidence type="ECO:0000313" key="4">
    <source>
        <dbReference type="EMBL" id="SHK25987.1"/>
    </source>
</evidence>
<feature type="domain" description="Bacterial surface antigen (D15)" evidence="3">
    <location>
        <begin position="151"/>
        <end position="365"/>
    </location>
</feature>
<dbReference type="RefSeq" id="WP_165894377.1">
    <property type="nucleotide sequence ID" value="NZ_FRAM01000002.1"/>
</dbReference>
<dbReference type="AlphaFoldDB" id="A0A1M6R0X7"/>
<evidence type="ECO:0000256" key="1">
    <source>
        <dbReference type="ARBA" id="ARBA00004370"/>
    </source>
</evidence>
<gene>
    <name evidence="4" type="ORF">SAMN05444371_1620</name>
</gene>
<protein>
    <submittedName>
        <fullName evidence="4">Surface antigen</fullName>
    </submittedName>
</protein>
<dbReference type="Gene3D" id="2.40.160.50">
    <property type="entry name" value="membrane protein fhac: a member of the omp85/tpsb transporter family"/>
    <property type="match status" value="1"/>
</dbReference>
<name>A0A1M6R0X7_9FLAO</name>
<dbReference type="EMBL" id="FRAM01000002">
    <property type="protein sequence ID" value="SHK25987.1"/>
    <property type="molecule type" value="Genomic_DNA"/>
</dbReference>
<organism evidence="4 5">
    <name type="scientific">Epilithonimonas mollis</name>
    <dbReference type="NCBI Taxonomy" id="216903"/>
    <lineage>
        <taxon>Bacteria</taxon>
        <taxon>Pseudomonadati</taxon>
        <taxon>Bacteroidota</taxon>
        <taxon>Flavobacteriia</taxon>
        <taxon>Flavobacteriales</taxon>
        <taxon>Weeksellaceae</taxon>
        <taxon>Chryseobacterium group</taxon>
        <taxon>Epilithonimonas</taxon>
    </lineage>
</organism>
<keyword evidence="2" id="KW-0472">Membrane</keyword>
<comment type="subcellular location">
    <subcellularLocation>
        <location evidence="1">Membrane</location>
    </subcellularLocation>
</comment>
<evidence type="ECO:0000259" key="3">
    <source>
        <dbReference type="Pfam" id="PF01103"/>
    </source>
</evidence>
<dbReference type="GO" id="GO:0019867">
    <property type="term" value="C:outer membrane"/>
    <property type="evidence" value="ECO:0007669"/>
    <property type="project" value="InterPro"/>
</dbReference>
<dbReference type="InterPro" id="IPR000184">
    <property type="entry name" value="Bac_surfAg_D15"/>
</dbReference>